<dbReference type="HOGENOM" id="CLU_031133_1_0_1"/>
<protein>
    <submittedName>
        <fullName evidence="2">Uncharacterized protein</fullName>
    </submittedName>
</protein>
<accession>A0A0C3MUM4</accession>
<feature type="non-terminal residue" evidence="2">
    <location>
        <position position="346"/>
    </location>
</feature>
<proteinExistence type="predicted"/>
<sequence>MSSRSSSHATSGPPPVPRVPGSTQPSKNTRSSGFALEDIIDDPDAEVKDAETAKYYLDQFYTIQGEPATPEHISHALFCISQAKGVSNTLRSAIRATAYLVRELATSAIADSVAKEVSSKIESSVVVAITPQVAKIWSAADNLEKTGKNLETLGEDLAKKFDTTQSPPAPRHSPYRDALIATTVNPNHIPLGKRFTSEHAKAHSAIKERQLLIDPDSDHPVLNSAATRENIIDAVKQALDATDRVDGPEIQLKSITRLRNNGILLELNSQEAVKWIKETEIKETFLANLGGTVRIKDRHYNLVIPFLPVSTDIENPDTLRNMENENNIPPGSITQIKWIKDPSKRA</sequence>
<evidence type="ECO:0000313" key="3">
    <source>
        <dbReference type="Proteomes" id="UP000054217"/>
    </source>
</evidence>
<dbReference type="Proteomes" id="UP000054217">
    <property type="component" value="Unassembled WGS sequence"/>
</dbReference>
<dbReference type="STRING" id="870435.A0A0C3MUM4"/>
<organism evidence="2 3">
    <name type="scientific">Pisolithus tinctorius Marx 270</name>
    <dbReference type="NCBI Taxonomy" id="870435"/>
    <lineage>
        <taxon>Eukaryota</taxon>
        <taxon>Fungi</taxon>
        <taxon>Dikarya</taxon>
        <taxon>Basidiomycota</taxon>
        <taxon>Agaricomycotina</taxon>
        <taxon>Agaricomycetes</taxon>
        <taxon>Agaricomycetidae</taxon>
        <taxon>Boletales</taxon>
        <taxon>Sclerodermatineae</taxon>
        <taxon>Pisolithaceae</taxon>
        <taxon>Pisolithus</taxon>
    </lineage>
</organism>
<reference evidence="2 3" key="1">
    <citation type="submission" date="2014-04" db="EMBL/GenBank/DDBJ databases">
        <authorList>
            <consortium name="DOE Joint Genome Institute"/>
            <person name="Kuo A."/>
            <person name="Kohler A."/>
            <person name="Costa M.D."/>
            <person name="Nagy L.G."/>
            <person name="Floudas D."/>
            <person name="Copeland A."/>
            <person name="Barry K.W."/>
            <person name="Cichocki N."/>
            <person name="Veneault-Fourrey C."/>
            <person name="LaButti K."/>
            <person name="Lindquist E.A."/>
            <person name="Lipzen A."/>
            <person name="Lundell T."/>
            <person name="Morin E."/>
            <person name="Murat C."/>
            <person name="Sun H."/>
            <person name="Tunlid A."/>
            <person name="Henrissat B."/>
            <person name="Grigoriev I.V."/>
            <person name="Hibbett D.S."/>
            <person name="Martin F."/>
            <person name="Nordberg H.P."/>
            <person name="Cantor M.N."/>
            <person name="Hua S.X."/>
        </authorList>
    </citation>
    <scope>NUCLEOTIDE SEQUENCE [LARGE SCALE GENOMIC DNA]</scope>
    <source>
        <strain evidence="2 3">Marx 270</strain>
    </source>
</reference>
<evidence type="ECO:0000256" key="1">
    <source>
        <dbReference type="SAM" id="MobiDB-lite"/>
    </source>
</evidence>
<feature type="region of interest" description="Disordered" evidence="1">
    <location>
        <begin position="1"/>
        <end position="38"/>
    </location>
</feature>
<dbReference type="InParanoid" id="A0A0C3MUM4"/>
<dbReference type="OrthoDB" id="2800503at2759"/>
<name>A0A0C3MUM4_PISTI</name>
<gene>
    <name evidence="2" type="ORF">M404DRAFT_172821</name>
</gene>
<keyword evidence="3" id="KW-1185">Reference proteome</keyword>
<dbReference type="EMBL" id="KN832483">
    <property type="protein sequence ID" value="KIN92684.1"/>
    <property type="molecule type" value="Genomic_DNA"/>
</dbReference>
<dbReference type="AlphaFoldDB" id="A0A0C3MUM4"/>
<evidence type="ECO:0000313" key="2">
    <source>
        <dbReference type="EMBL" id="KIN92684.1"/>
    </source>
</evidence>
<reference evidence="3" key="2">
    <citation type="submission" date="2015-01" db="EMBL/GenBank/DDBJ databases">
        <title>Evolutionary Origins and Diversification of the Mycorrhizal Mutualists.</title>
        <authorList>
            <consortium name="DOE Joint Genome Institute"/>
            <consortium name="Mycorrhizal Genomics Consortium"/>
            <person name="Kohler A."/>
            <person name="Kuo A."/>
            <person name="Nagy L.G."/>
            <person name="Floudas D."/>
            <person name="Copeland A."/>
            <person name="Barry K.W."/>
            <person name="Cichocki N."/>
            <person name="Veneault-Fourrey C."/>
            <person name="LaButti K."/>
            <person name="Lindquist E.A."/>
            <person name="Lipzen A."/>
            <person name="Lundell T."/>
            <person name="Morin E."/>
            <person name="Murat C."/>
            <person name="Riley R."/>
            <person name="Ohm R."/>
            <person name="Sun H."/>
            <person name="Tunlid A."/>
            <person name="Henrissat B."/>
            <person name="Grigoriev I.V."/>
            <person name="Hibbett D.S."/>
            <person name="Martin F."/>
        </authorList>
    </citation>
    <scope>NUCLEOTIDE SEQUENCE [LARGE SCALE GENOMIC DNA]</scope>
    <source>
        <strain evidence="3">Marx 270</strain>
    </source>
</reference>